<evidence type="ECO:0000313" key="3">
    <source>
        <dbReference type="Proteomes" id="UP000002255"/>
    </source>
</evidence>
<geneLocation type="plasmid" evidence="2 3">
    <name>pXCEL01</name>
</geneLocation>
<gene>
    <name evidence="2" type="ORF">Xcel_3436</name>
</gene>
<feature type="region of interest" description="Disordered" evidence="1">
    <location>
        <begin position="310"/>
        <end position="342"/>
    </location>
</feature>
<name>D1C0W9_XYLCX</name>
<keyword evidence="3" id="KW-1185">Reference proteome</keyword>
<protein>
    <recommendedName>
        <fullName evidence="4">Conjugative transposon protein TcpC</fullName>
    </recommendedName>
</protein>
<sequence length="342" mass="34679">MSPLSLRRRPVEPEVELDEQTAADLPPIATGTHQATSHWSTKAASAGLLTCLVLGPVGAVAGALALTQSAAPTQTSATAITDQSGDRAVVGEYAQRVVLTWLTTTQDNVDALEAMVSDVQTAAIATEPFTVRDVTVAGISEADAVWSVTVAATVTDARKQTARRFYQVPVTFTGGAVTALSLPTPVTGPVAAAGSASEYRAHVDPTSPIGQTVAEFLGAYTAGDGDVSRYVTPGVTLTAITPAPYATVKLVDLRALEEVDAVAAPADGQQLRVLAIASAVVTDTQSSGVSYALTLTARAGRWEITAIDPAPATTAPDATQAPGTAPTGAGTTPATSSSTTAP</sequence>
<dbReference type="OrthoDB" id="4545310at2"/>
<dbReference type="Proteomes" id="UP000002255">
    <property type="component" value="Plasmid pXCEL01"/>
</dbReference>
<dbReference type="HOGENOM" id="CLU_069775_0_0_11"/>
<proteinExistence type="predicted"/>
<keyword evidence="2" id="KW-0614">Plasmid</keyword>
<dbReference type="AlphaFoldDB" id="D1C0W9"/>
<reference evidence="2 3" key="1">
    <citation type="journal article" date="2010" name="Stand. Genomic Sci.">
        <title>Complete genome sequence of Xylanimonas cellulosilytica type strain (XIL07).</title>
        <authorList>
            <person name="Foster B."/>
            <person name="Pukall R."/>
            <person name="Abt B."/>
            <person name="Nolan M."/>
            <person name="Glavina Del Rio T."/>
            <person name="Chen F."/>
            <person name="Lucas S."/>
            <person name="Tice H."/>
            <person name="Pitluck S."/>
            <person name="Cheng J.-F."/>
            <person name="Chertkov O."/>
            <person name="Brettin T."/>
            <person name="Han C."/>
            <person name="Detter J.C."/>
            <person name="Bruce D."/>
            <person name="Goodwin L."/>
            <person name="Ivanova N."/>
            <person name="Mavromatis K."/>
            <person name="Pati A."/>
            <person name="Mikhailova N."/>
            <person name="Chen A."/>
            <person name="Palaniappan K."/>
            <person name="Land M."/>
            <person name="Hauser L."/>
            <person name="Chang Y.-J."/>
            <person name="Jeffries C.D."/>
            <person name="Chain P."/>
            <person name="Rohde M."/>
            <person name="Goeker M."/>
            <person name="Bristow J."/>
            <person name="Eisen J.A."/>
            <person name="Markowitz V."/>
            <person name="Hugenholtz P."/>
            <person name="Kyrpides N.C."/>
            <person name="Klenk H.-P."/>
            <person name="Lapidus A."/>
        </authorList>
    </citation>
    <scope>NUCLEOTIDE SEQUENCE [LARGE SCALE GENOMIC DNA]</scope>
    <source>
        <strain evidence="3">DSM 15894 / CECT 5975 / LMG 20990 / XIL07</strain>
        <plasmid evidence="3">Plasmid pXCEL01</plasmid>
    </source>
</reference>
<dbReference type="InterPro" id="IPR024735">
    <property type="entry name" value="TcpC"/>
</dbReference>
<dbReference type="eggNOG" id="ENOG5032ZMV">
    <property type="taxonomic scope" value="Bacteria"/>
</dbReference>
<evidence type="ECO:0000256" key="1">
    <source>
        <dbReference type="SAM" id="MobiDB-lite"/>
    </source>
</evidence>
<dbReference type="Pfam" id="PF12642">
    <property type="entry name" value="TpcC"/>
    <property type="match status" value="1"/>
</dbReference>
<accession>D1C0W9</accession>
<feature type="region of interest" description="Disordered" evidence="1">
    <location>
        <begin position="1"/>
        <end position="21"/>
    </location>
</feature>
<evidence type="ECO:0008006" key="4">
    <source>
        <dbReference type="Google" id="ProtNLM"/>
    </source>
</evidence>
<dbReference type="EMBL" id="CP001822">
    <property type="protein sequence ID" value="ACZ32435.1"/>
    <property type="molecule type" value="Genomic_DNA"/>
</dbReference>
<dbReference type="RefSeq" id="WP_012880175.1">
    <property type="nucleotide sequence ID" value="NC_013531.1"/>
</dbReference>
<organism evidence="2 3">
    <name type="scientific">Xylanimonas cellulosilytica (strain DSM 15894 / JCM 12276 / CECT 5975 / KCTC 9989 / LMG 20990 / NBRC 107835 / XIL07)</name>
    <dbReference type="NCBI Taxonomy" id="446471"/>
    <lineage>
        <taxon>Bacteria</taxon>
        <taxon>Bacillati</taxon>
        <taxon>Actinomycetota</taxon>
        <taxon>Actinomycetes</taxon>
        <taxon>Micrococcales</taxon>
        <taxon>Promicromonosporaceae</taxon>
        <taxon>Xylanimonas</taxon>
    </lineage>
</organism>
<evidence type="ECO:0000313" key="2">
    <source>
        <dbReference type="EMBL" id="ACZ32435.1"/>
    </source>
</evidence>
<dbReference type="KEGG" id="xce:Xcel_3436"/>